<evidence type="ECO:0000313" key="3">
    <source>
        <dbReference type="Proteomes" id="UP000247790"/>
    </source>
</evidence>
<dbReference type="AlphaFoldDB" id="A0A2V4VBV9"/>
<reference evidence="2 3" key="1">
    <citation type="submission" date="2018-06" db="EMBL/GenBank/DDBJ databases">
        <title>Genomic Encyclopedia of Type Strains, Phase III (KMG-III): the genomes of soil and plant-associated and newly described type strains.</title>
        <authorList>
            <person name="Whitman W."/>
        </authorList>
    </citation>
    <scope>NUCLEOTIDE SEQUENCE [LARGE SCALE GENOMIC DNA]</scope>
    <source>
        <strain evidence="2 3">CECT 7022</strain>
    </source>
</reference>
<protein>
    <submittedName>
        <fullName evidence="2">Tail fiber-like repeat protein</fullName>
    </submittedName>
</protein>
<organism evidence="2 3">
    <name type="scientific">Paenibacillus barcinonensis</name>
    <dbReference type="NCBI Taxonomy" id="198119"/>
    <lineage>
        <taxon>Bacteria</taxon>
        <taxon>Bacillati</taxon>
        <taxon>Bacillota</taxon>
        <taxon>Bacilli</taxon>
        <taxon>Bacillales</taxon>
        <taxon>Paenibacillaceae</taxon>
        <taxon>Paenibacillus</taxon>
    </lineage>
</organism>
<dbReference type="Proteomes" id="UP000247790">
    <property type="component" value="Unassembled WGS sequence"/>
</dbReference>
<evidence type="ECO:0000313" key="2">
    <source>
        <dbReference type="EMBL" id="PYE49867.1"/>
    </source>
</evidence>
<dbReference type="InterPro" id="IPR005068">
    <property type="entry name" value="Phage_lambda_Stf-r2"/>
</dbReference>
<feature type="region of interest" description="Disordered" evidence="1">
    <location>
        <begin position="12"/>
        <end position="31"/>
    </location>
</feature>
<dbReference type="Pfam" id="PF03406">
    <property type="entry name" value="Phage_fiber_2"/>
    <property type="match status" value="1"/>
</dbReference>
<dbReference type="RefSeq" id="WP_110896535.1">
    <property type="nucleotide sequence ID" value="NZ_CP054614.1"/>
</dbReference>
<dbReference type="GO" id="GO:0019062">
    <property type="term" value="P:virion attachment to host cell"/>
    <property type="evidence" value="ECO:0007669"/>
    <property type="project" value="InterPro"/>
</dbReference>
<dbReference type="EMBL" id="QJSW01000005">
    <property type="protein sequence ID" value="PYE49867.1"/>
    <property type="molecule type" value="Genomic_DNA"/>
</dbReference>
<dbReference type="OrthoDB" id="2612076at2"/>
<dbReference type="GO" id="GO:0046718">
    <property type="term" value="P:symbiont entry into host cell"/>
    <property type="evidence" value="ECO:0007669"/>
    <property type="project" value="InterPro"/>
</dbReference>
<accession>A0A2V4VBV9</accession>
<sequence>MYNKQDWKDEIPDLTKPIMDPSTGKQKTDSQTGRPLFELVQVGTRITSTRLNTMEDGIEAAHILVEKLAKEAIGNFVVPFNGVMGLSCSAQGLKVIWTAGVAYVGGRRYEVPAGEMALNPTQGQYVYVDVDGVVKKTSSQATAKSGLSLFYVATDTSGVISTSDQRVNVSLEEIIKRMDNVQIPDASLTQKGKVQLSNSISSTNQTNAATPKAVNDARQDAITRAQAMDEETVIPLANTNAQTIANTVVNDVKNNIAANLIPNSTGSLGLIGWTNAAGNTVDFSVFTAPSATVGYYFSHNSSMLLTSDSSVLETDETITLSASDYTFQITFYTIGSPDIDMYAEIYNSSTGTVLCKIPADKNANWHKKSASFSVASVVSVKVRLAVKGIAPVATRAATRLKLSVGGNSIYTNEADWSLMRKKMRALWGGL</sequence>
<evidence type="ECO:0000256" key="1">
    <source>
        <dbReference type="SAM" id="MobiDB-lite"/>
    </source>
</evidence>
<name>A0A2V4VBV9_PAEBA</name>
<proteinExistence type="predicted"/>
<comment type="caution">
    <text evidence="2">The sequence shown here is derived from an EMBL/GenBank/DDBJ whole genome shotgun (WGS) entry which is preliminary data.</text>
</comment>
<gene>
    <name evidence="2" type="ORF">DFQ00_105371</name>
</gene>